<evidence type="ECO:0000313" key="1">
    <source>
        <dbReference type="EMBL" id="VDL19073.1"/>
    </source>
</evidence>
<gene>
    <name evidence="1" type="ORF">HDID_LOCUS1612</name>
</gene>
<dbReference type="WBParaSite" id="HDID_0000161101-mRNA-1">
    <property type="protein sequence ID" value="HDID_0000161101-mRNA-1"/>
    <property type="gene ID" value="HDID_0000161101"/>
</dbReference>
<evidence type="ECO:0000313" key="3">
    <source>
        <dbReference type="WBParaSite" id="HDID_0000161101-mRNA-1"/>
    </source>
</evidence>
<dbReference type="Proteomes" id="UP000274504">
    <property type="component" value="Unassembled WGS sequence"/>
</dbReference>
<reference evidence="1 2" key="2">
    <citation type="submission" date="2018-11" db="EMBL/GenBank/DDBJ databases">
        <authorList>
            <consortium name="Pathogen Informatics"/>
        </authorList>
    </citation>
    <scope>NUCLEOTIDE SEQUENCE [LARGE SCALE GENOMIC DNA]</scope>
</reference>
<organism evidence="3">
    <name type="scientific">Hymenolepis diminuta</name>
    <name type="common">Rat tapeworm</name>
    <dbReference type="NCBI Taxonomy" id="6216"/>
    <lineage>
        <taxon>Eukaryota</taxon>
        <taxon>Metazoa</taxon>
        <taxon>Spiralia</taxon>
        <taxon>Lophotrochozoa</taxon>
        <taxon>Platyhelminthes</taxon>
        <taxon>Cestoda</taxon>
        <taxon>Eucestoda</taxon>
        <taxon>Cyclophyllidea</taxon>
        <taxon>Hymenolepididae</taxon>
        <taxon>Hymenolepis</taxon>
    </lineage>
</organism>
<dbReference type="AlphaFoldDB" id="A0A0R3SB20"/>
<sequence>MESTQIHLFSQESLMSHSLQKETGKTLVQLLSRLLIEMMVFFLDLRLFTMIDLMNIQMVKPSFPQELD</sequence>
<accession>A0A0R3SB20</accession>
<protein>
    <submittedName>
        <fullName evidence="3">Ovule protein</fullName>
    </submittedName>
</protein>
<evidence type="ECO:0000313" key="2">
    <source>
        <dbReference type="Proteomes" id="UP000274504"/>
    </source>
</evidence>
<dbReference type="EMBL" id="UYSG01000313">
    <property type="protein sequence ID" value="VDL19073.1"/>
    <property type="molecule type" value="Genomic_DNA"/>
</dbReference>
<proteinExistence type="predicted"/>
<reference evidence="3" key="1">
    <citation type="submission" date="2017-02" db="UniProtKB">
        <authorList>
            <consortium name="WormBaseParasite"/>
        </authorList>
    </citation>
    <scope>IDENTIFICATION</scope>
</reference>
<name>A0A0R3SB20_HYMDI</name>